<gene>
    <name evidence="15" type="ORF">SI8410_01000306</name>
</gene>
<dbReference type="GO" id="GO:0005789">
    <property type="term" value="C:endoplasmic reticulum membrane"/>
    <property type="evidence" value="ECO:0007669"/>
    <property type="project" value="UniProtKB-SubCell"/>
</dbReference>
<dbReference type="Pfam" id="PF00534">
    <property type="entry name" value="Glycos_transf_1"/>
    <property type="match status" value="1"/>
</dbReference>
<evidence type="ECO:0000256" key="12">
    <source>
        <dbReference type="RuleBase" id="RU367051"/>
    </source>
</evidence>
<keyword evidence="6 12" id="KW-0808">Transferase</keyword>
<dbReference type="CDD" id="cd03806">
    <property type="entry name" value="GT4_ALG11-like"/>
    <property type="match status" value="1"/>
</dbReference>
<evidence type="ECO:0000259" key="13">
    <source>
        <dbReference type="Pfam" id="PF00534"/>
    </source>
</evidence>
<evidence type="ECO:0000259" key="14">
    <source>
        <dbReference type="Pfam" id="PF15924"/>
    </source>
</evidence>
<dbReference type="Proteomes" id="UP000663760">
    <property type="component" value="Chromosome 1"/>
</dbReference>
<dbReference type="GO" id="GO:0006487">
    <property type="term" value="P:protein N-linked glycosylation"/>
    <property type="evidence" value="ECO:0007669"/>
    <property type="project" value="TreeGrafter"/>
</dbReference>
<dbReference type="Gene3D" id="3.40.50.2000">
    <property type="entry name" value="Glycogen Phosphorylase B"/>
    <property type="match status" value="1"/>
</dbReference>
<dbReference type="SUPFAM" id="SSF53756">
    <property type="entry name" value="UDP-Glycosyltransferase/glycogen phosphorylase"/>
    <property type="match status" value="1"/>
</dbReference>
<dbReference type="PANTHER" id="PTHR45919:SF1">
    <property type="entry name" value="GDP-MAN:MAN(3)GLCNAC(2)-PP-DOL ALPHA-1,2-MANNOSYLTRANSFERASE"/>
    <property type="match status" value="1"/>
</dbReference>
<comment type="similarity">
    <text evidence="12">Belongs to the glycosyltransferase group 1 family. Glycosyltransferase 4 subfamily.</text>
</comment>
<organism evidence="15 16">
    <name type="scientific">Spirodela intermedia</name>
    <name type="common">Intermediate duckweed</name>
    <dbReference type="NCBI Taxonomy" id="51605"/>
    <lineage>
        <taxon>Eukaryota</taxon>
        <taxon>Viridiplantae</taxon>
        <taxon>Streptophyta</taxon>
        <taxon>Embryophyta</taxon>
        <taxon>Tracheophyta</taxon>
        <taxon>Spermatophyta</taxon>
        <taxon>Magnoliopsida</taxon>
        <taxon>Liliopsida</taxon>
        <taxon>Araceae</taxon>
        <taxon>Lemnoideae</taxon>
        <taxon>Spirodela</taxon>
    </lineage>
</organism>
<dbReference type="OrthoDB" id="2276068at2759"/>
<evidence type="ECO:0000256" key="9">
    <source>
        <dbReference type="ARBA" id="ARBA00022989"/>
    </source>
</evidence>
<evidence type="ECO:0000256" key="1">
    <source>
        <dbReference type="ARBA" id="ARBA00004389"/>
    </source>
</evidence>
<dbReference type="AlphaFoldDB" id="A0A7I8JXI8"/>
<keyword evidence="7 12" id="KW-0812">Transmembrane</keyword>
<evidence type="ECO:0000256" key="6">
    <source>
        <dbReference type="ARBA" id="ARBA00022679"/>
    </source>
</evidence>
<name>A0A7I8JXI8_SPIIN</name>
<comment type="function">
    <text evidence="12">GDP-Man:Man(3)GlcNAc(2)-PP-Dol alpha-1,2-mannosyltransferase that operates in the biosynthetic pathway of dolichol-linked oligosaccharides, the glycan precursors employed in protein asparagine (N)-glycosylation. The assembly of dolichol-linked oligosaccharides begins on the cytosolic side of the endoplasmic reticulum membrane and finishes in its lumen. The sequential addition of sugars to dolichol pyrophosphate produces dolichol-linked oligosaccharides containing fourteen sugars, including two GlcNAcs, nine mannoses and three glucoses. Once assembled, the oligosaccharide is transferred from the lipid to nascent proteins by oligosaccharyltransferases. Catalyzes, on the cytoplasmic face of the endoplasmic reticulum, the addition of the fourth and fifth mannose residues to the dolichol-linked oligosaccharide chain, to produce Man(5)GlcNAc(2)-PP-dolichol core oligosaccharide.</text>
</comment>
<dbReference type="EC" id="2.4.1.131" evidence="3 12"/>
<evidence type="ECO:0000256" key="8">
    <source>
        <dbReference type="ARBA" id="ARBA00022824"/>
    </source>
</evidence>
<evidence type="ECO:0000256" key="11">
    <source>
        <dbReference type="ARBA" id="ARBA00045065"/>
    </source>
</evidence>
<evidence type="ECO:0000256" key="10">
    <source>
        <dbReference type="ARBA" id="ARBA00023136"/>
    </source>
</evidence>
<accession>A0A7I8JXI8</accession>
<feature type="domain" description="ALG11 mannosyltransferase N-terminal" evidence="14">
    <location>
        <begin position="40"/>
        <end position="244"/>
    </location>
</feature>
<reference evidence="15" key="1">
    <citation type="submission" date="2020-02" db="EMBL/GenBank/DDBJ databases">
        <authorList>
            <person name="Scholz U."/>
            <person name="Mascher M."/>
            <person name="Fiebig A."/>
        </authorList>
    </citation>
    <scope>NUCLEOTIDE SEQUENCE</scope>
</reference>
<comment type="catalytic activity">
    <reaction evidence="11 12">
        <text>an alpha-D-Man-(1-&gt;3)-[alpha-D-Man-(1-&gt;6)]-beta-D-Man-(1-&gt;4)-beta-D-GlcNAc-(1-&gt;4)-alpha-D-GlcNAc-diphospho-di-trans,poly-cis-dolichol + 2 GDP-alpha-D-mannose = an alpha-D-Man-(1-&gt;2)-alpha-D-Man-(1-&gt;2)-alpha-D-Man-(1-&gt;3)-[alpha-D-Man-(1-&gt;6)]-beta-D-Man-(1-&gt;4)-beta-D-GlcNAc-(1-&gt;4)-alpha-D-GlcNAc-diphospho-di-trans,poly-cis-dolichol + 2 GDP + 2 H(+)</text>
        <dbReference type="Rhea" id="RHEA:29523"/>
        <dbReference type="Rhea" id="RHEA-COMP:19515"/>
        <dbReference type="Rhea" id="RHEA-COMP:19516"/>
        <dbReference type="ChEBI" id="CHEBI:15378"/>
        <dbReference type="ChEBI" id="CHEBI:57527"/>
        <dbReference type="ChEBI" id="CHEBI:58189"/>
        <dbReference type="ChEBI" id="CHEBI:132511"/>
        <dbReference type="ChEBI" id="CHEBI:132515"/>
        <dbReference type="EC" id="2.4.1.131"/>
    </reaction>
    <physiologicalReaction direction="left-to-right" evidence="11 12">
        <dbReference type="Rhea" id="RHEA:29524"/>
    </physiologicalReaction>
</comment>
<dbReference type="InterPro" id="IPR031814">
    <property type="entry name" value="ALG11_N"/>
</dbReference>
<comment type="subcellular location">
    <subcellularLocation>
        <location evidence="1">Endoplasmic reticulum membrane</location>
        <topology evidence="1">Single-pass membrane protein</topology>
    </subcellularLocation>
</comment>
<proteinExistence type="inferred from homology"/>
<keyword evidence="10 12" id="KW-0472">Membrane</keyword>
<sequence>MAASWLPLLVGVTSSVVVVLLFAFVGAAWLKARRNPRRAAAAFFHPYTNDGGGGERVLWCAVKAVQEERPDLPCVVYTGDRDATSEGLVARALDRFGVRLLAPPEVVILSRRRWIEERTYPRFTLIGQSLGSVYLSWEALCKLTPQFYFDTSGYAFTYPVAKLFGCKVICYTHYPTISSDMISRVCRRTSMYNNDSAIAKSTWLSWCKIIYYTLFTRMYGFVGSFADLAMVNSSWTRSHIEKLWKIPQRTRRVYPPCDTSALQTLPLERRTEPPVFISIAQFRPEKAHAVQLEALSLALGRLDASSPRPKLLLVGSCRNNDDEERVKKLREMCDRLGIDQDVEFHVDVIYRELVRLLGGAIAGLHSMVDEHFGISIVEYMAAGAIPIAHNSAGPKMDIVADEDGCRTGFLAGDAEQYAGAILAVLQMPETDRLLIAAAARRRAERFSEKRFYEDFLTAVRPILLVGR</sequence>
<keyword evidence="8 12" id="KW-0256">Endoplasmic reticulum</keyword>
<keyword evidence="9 12" id="KW-1133">Transmembrane helix</keyword>
<dbReference type="UniPathway" id="UPA00378"/>
<keyword evidence="16" id="KW-1185">Reference proteome</keyword>
<evidence type="ECO:0000256" key="5">
    <source>
        <dbReference type="ARBA" id="ARBA00022676"/>
    </source>
</evidence>
<evidence type="ECO:0000313" key="15">
    <source>
        <dbReference type="EMBL" id="CAA7387977.1"/>
    </source>
</evidence>
<dbReference type="EMBL" id="LR746264">
    <property type="protein sequence ID" value="CAA7387977.1"/>
    <property type="molecule type" value="Genomic_DNA"/>
</dbReference>
<evidence type="ECO:0000256" key="7">
    <source>
        <dbReference type="ARBA" id="ARBA00022692"/>
    </source>
</evidence>
<comment type="pathway">
    <text evidence="2 12">Protein modification; protein glycosylation.</text>
</comment>
<dbReference type="PANTHER" id="PTHR45919">
    <property type="entry name" value="GDP-MAN:MAN(3)GLCNAC(2)-PP-DOL ALPHA-1,2-MANNOSYLTRANSFERASE"/>
    <property type="match status" value="1"/>
</dbReference>
<dbReference type="Pfam" id="PF15924">
    <property type="entry name" value="ALG11_N"/>
    <property type="match status" value="1"/>
</dbReference>
<dbReference type="GO" id="GO:0004377">
    <property type="term" value="F:GDP-Man:Man(3)GlcNAc(2)-PP-Dol alpha-1,2-mannosyltransferase activity"/>
    <property type="evidence" value="ECO:0007669"/>
    <property type="project" value="UniProtKB-UniRule"/>
</dbReference>
<feature type="transmembrane region" description="Helical" evidence="12">
    <location>
        <begin position="6"/>
        <end position="30"/>
    </location>
</feature>
<evidence type="ECO:0000256" key="4">
    <source>
        <dbReference type="ARBA" id="ARBA00022018"/>
    </source>
</evidence>
<dbReference type="InterPro" id="IPR001296">
    <property type="entry name" value="Glyco_trans_1"/>
</dbReference>
<keyword evidence="5 12" id="KW-0328">Glycosyltransferase</keyword>
<dbReference type="InterPro" id="IPR038013">
    <property type="entry name" value="ALG11"/>
</dbReference>
<evidence type="ECO:0000313" key="16">
    <source>
        <dbReference type="Proteomes" id="UP000663760"/>
    </source>
</evidence>
<evidence type="ECO:0000256" key="2">
    <source>
        <dbReference type="ARBA" id="ARBA00004922"/>
    </source>
</evidence>
<evidence type="ECO:0000256" key="3">
    <source>
        <dbReference type="ARBA" id="ARBA00012645"/>
    </source>
</evidence>
<feature type="domain" description="Glycosyl transferase family 1" evidence="13">
    <location>
        <begin position="269"/>
        <end position="439"/>
    </location>
</feature>
<protein>
    <recommendedName>
        <fullName evidence="4 12">GDP-Man:Man(3)GlcNAc(2)-PP-Dol alpha-1,2-mannosyltransferase</fullName>
        <ecNumber evidence="3 12">2.4.1.131</ecNumber>
    </recommendedName>
</protein>